<protein>
    <recommendedName>
        <fullName evidence="3">Sulfotransferase family protein</fullName>
    </recommendedName>
</protein>
<organism evidence="1 2">
    <name type="scientific">Thiohalobacter thiocyanaticus</name>
    <dbReference type="NCBI Taxonomy" id="585455"/>
    <lineage>
        <taxon>Bacteria</taxon>
        <taxon>Pseudomonadati</taxon>
        <taxon>Pseudomonadota</taxon>
        <taxon>Gammaproteobacteria</taxon>
        <taxon>Thiohalobacterales</taxon>
        <taxon>Thiohalobacteraceae</taxon>
        <taxon>Thiohalobacter</taxon>
    </lineage>
</organism>
<keyword evidence="2" id="KW-1185">Reference proteome</keyword>
<accession>A0A426QIP7</accession>
<evidence type="ECO:0000313" key="1">
    <source>
        <dbReference type="EMBL" id="RRQ21644.1"/>
    </source>
</evidence>
<reference evidence="1 2" key="1">
    <citation type="journal article" date="2010" name="Int. J. Syst. Evol. Microbiol.">
        <title>Thiohalobacter thiocyanaticus gen. nov., sp. nov., a moderately halophilic, sulfur-oxidizing gammaproteobacterium from hypersaline lakes, that utilizes thiocyanate.</title>
        <authorList>
            <person name="Sorokin D.Y."/>
            <person name="Kovaleva O.L."/>
            <person name="Tourova T.P."/>
            <person name="Muyzer G."/>
        </authorList>
    </citation>
    <scope>NUCLEOTIDE SEQUENCE [LARGE SCALE GENOMIC DNA]</scope>
    <source>
        <strain evidence="1 2">Hrh1</strain>
    </source>
</reference>
<sequence>MPGPLGILHDLGGRIFGCPYYRQIIRTRLNLSLSADPILVWQMGKVGSSTVLNSLHNAGLGSAIFHVHLLSDALLERGELFRKSARRGTAAHLYNIALREQMLADNRRWKIISLVRDPVGRNISAFFQNLDLYAPSIAPDDLSKTELLKNIFFSEFDHERPLTWFDYEIKGTLGIDVYTDPFPMNQGYAEYHTDKFDLLILRMEDLNATGIHALRRFLGTSRIQLVKTNIGADKNYAEVYAQLRRRIDLPEDYLDKMYQSKYARHFYTQLEISDFRSRWESTFA</sequence>
<gene>
    <name evidence="1" type="ORF">D6C00_06575</name>
</gene>
<dbReference type="AlphaFoldDB" id="A0A426QIP7"/>
<dbReference type="InterPro" id="IPR027417">
    <property type="entry name" value="P-loop_NTPase"/>
</dbReference>
<dbReference type="InterPro" id="IPR018831">
    <property type="entry name" value="Uncharacterised_NKWYS"/>
</dbReference>
<dbReference type="Proteomes" id="UP000287798">
    <property type="component" value="Unassembled WGS sequence"/>
</dbReference>
<dbReference type="Gene3D" id="3.40.50.300">
    <property type="entry name" value="P-loop containing nucleotide triphosphate hydrolases"/>
    <property type="match status" value="1"/>
</dbReference>
<proteinExistence type="predicted"/>
<name>A0A426QIP7_9GAMM</name>
<evidence type="ECO:0000313" key="2">
    <source>
        <dbReference type="Proteomes" id="UP000287798"/>
    </source>
</evidence>
<evidence type="ECO:0008006" key="3">
    <source>
        <dbReference type="Google" id="ProtNLM"/>
    </source>
</evidence>
<dbReference type="SUPFAM" id="SSF52540">
    <property type="entry name" value="P-loop containing nucleoside triphosphate hydrolases"/>
    <property type="match status" value="1"/>
</dbReference>
<dbReference type="EMBL" id="QZMU01000001">
    <property type="protein sequence ID" value="RRQ21644.1"/>
    <property type="molecule type" value="Genomic_DNA"/>
</dbReference>
<comment type="caution">
    <text evidence="1">The sequence shown here is derived from an EMBL/GenBank/DDBJ whole genome shotgun (WGS) entry which is preliminary data.</text>
</comment>
<dbReference type="Pfam" id="PF10364">
    <property type="entry name" value="NKWYS"/>
    <property type="match status" value="1"/>
</dbReference>